<dbReference type="AlphaFoldDB" id="A0AAD2GCN3"/>
<name>A0AAD2GCN3_9STRA</name>
<keyword evidence="1" id="KW-0812">Transmembrane</keyword>
<evidence type="ECO:0000313" key="3">
    <source>
        <dbReference type="Proteomes" id="UP001295423"/>
    </source>
</evidence>
<reference evidence="2" key="1">
    <citation type="submission" date="2023-08" db="EMBL/GenBank/DDBJ databases">
        <authorList>
            <person name="Audoor S."/>
            <person name="Bilcke G."/>
        </authorList>
    </citation>
    <scope>NUCLEOTIDE SEQUENCE</scope>
</reference>
<feature type="transmembrane region" description="Helical" evidence="1">
    <location>
        <begin position="204"/>
        <end position="226"/>
    </location>
</feature>
<organism evidence="2 3">
    <name type="scientific">Cylindrotheca closterium</name>
    <dbReference type="NCBI Taxonomy" id="2856"/>
    <lineage>
        <taxon>Eukaryota</taxon>
        <taxon>Sar</taxon>
        <taxon>Stramenopiles</taxon>
        <taxon>Ochrophyta</taxon>
        <taxon>Bacillariophyta</taxon>
        <taxon>Bacillariophyceae</taxon>
        <taxon>Bacillariophycidae</taxon>
        <taxon>Bacillariales</taxon>
        <taxon>Bacillariaceae</taxon>
        <taxon>Cylindrotheca</taxon>
    </lineage>
</organism>
<gene>
    <name evidence="2" type="ORF">CYCCA115_LOCUS24147</name>
</gene>
<feature type="transmembrane region" description="Helical" evidence="1">
    <location>
        <begin position="101"/>
        <end position="134"/>
    </location>
</feature>
<feature type="transmembrane region" description="Helical" evidence="1">
    <location>
        <begin position="232"/>
        <end position="258"/>
    </location>
</feature>
<evidence type="ECO:0000313" key="2">
    <source>
        <dbReference type="EMBL" id="CAJ1970124.1"/>
    </source>
</evidence>
<proteinExistence type="predicted"/>
<feature type="transmembrane region" description="Helical" evidence="1">
    <location>
        <begin position="67"/>
        <end position="89"/>
    </location>
</feature>
<keyword evidence="1" id="KW-1133">Transmembrane helix</keyword>
<accession>A0AAD2GCN3</accession>
<protein>
    <submittedName>
        <fullName evidence="2">Uncharacterized protein</fullName>
    </submittedName>
</protein>
<keyword evidence="1" id="KW-0472">Membrane</keyword>
<evidence type="ECO:0000256" key="1">
    <source>
        <dbReference type="SAM" id="Phobius"/>
    </source>
</evidence>
<comment type="caution">
    <text evidence="2">The sequence shown here is derived from an EMBL/GenBank/DDBJ whole genome shotgun (WGS) entry which is preliminary data.</text>
</comment>
<feature type="transmembrane region" description="Helical" evidence="1">
    <location>
        <begin position="171"/>
        <end position="192"/>
    </location>
</feature>
<sequence length="284" mass="31886">MGMRRIDGSCFFAAIFFVVSGIFRTILFGRRHGSHSETNFGLMKALDGEYIRNQWEDIDGVLHSLRIIQGILHILAWIITATVLFRAAWLQSSRGTHSMGLHCSVAFLGATIAIVELLVHMLTFGSMMALQWMASDFTMENWYEIEGLGADQQDLLGWKVLEVVSIAAHGMLLWVDTIEYFFLATVLILLFISTKGQASPLSTSWSCFGLGIAFFCILDVAAEVLRFNNWRLFSQICFWISTANRCILFPNWLMWLGVQLAQAPTAMKQEISIAQMEGDAAGHD</sequence>
<dbReference type="EMBL" id="CAKOGP040002469">
    <property type="protein sequence ID" value="CAJ1970124.1"/>
    <property type="molecule type" value="Genomic_DNA"/>
</dbReference>
<keyword evidence="3" id="KW-1185">Reference proteome</keyword>
<dbReference type="Proteomes" id="UP001295423">
    <property type="component" value="Unassembled WGS sequence"/>
</dbReference>